<reference evidence="6 7" key="1">
    <citation type="submission" date="2020-06" db="EMBL/GenBank/DDBJ databases">
        <authorList>
            <person name="Li R."/>
            <person name="Bekaert M."/>
        </authorList>
    </citation>
    <scope>NUCLEOTIDE SEQUENCE [LARGE SCALE GENOMIC DNA]</scope>
    <source>
        <strain evidence="7">wild</strain>
    </source>
</reference>
<dbReference type="GO" id="GO:0005576">
    <property type="term" value="C:extracellular region"/>
    <property type="evidence" value="ECO:0007669"/>
    <property type="project" value="UniProtKB-SubCell"/>
</dbReference>
<proteinExistence type="predicted"/>
<dbReference type="EMBL" id="CACVKT020008663">
    <property type="protein sequence ID" value="CAC5416604.1"/>
    <property type="molecule type" value="Genomic_DNA"/>
</dbReference>
<dbReference type="PANTHER" id="PTHR22923">
    <property type="entry name" value="CEREBELLIN-RELATED"/>
    <property type="match status" value="1"/>
</dbReference>
<comment type="subcellular location">
    <subcellularLocation>
        <location evidence="1">Secreted</location>
    </subcellularLocation>
</comment>
<sequence>MKAQGVEISFLKDTVKNQQSEIERLNAIITNLQTVNKEMNIGAIQIDHDSMSYDNRSKPELPVQSLQVGDEEHHDEIEDEKPRVRRLLTKDVSVQPSAVAFYAQLTTSEQNVGKHHPIVFDHVTLNVGNGYNKHTGAFTAPVSGIYIFTFTLFPNRGSYMAVNIFKNSEVIAQIYTEMGTGMFSATTPVAVIDMNVGDTAFVRVSSIHQPHGDVFSDVNVKSSFAGWKIADL</sequence>
<feature type="domain" description="C1q" evidence="5">
    <location>
        <begin position="94"/>
        <end position="232"/>
    </location>
</feature>
<organism evidence="6 7">
    <name type="scientific">Mytilus coruscus</name>
    <name type="common">Sea mussel</name>
    <dbReference type="NCBI Taxonomy" id="42192"/>
    <lineage>
        <taxon>Eukaryota</taxon>
        <taxon>Metazoa</taxon>
        <taxon>Spiralia</taxon>
        <taxon>Lophotrochozoa</taxon>
        <taxon>Mollusca</taxon>
        <taxon>Bivalvia</taxon>
        <taxon>Autobranchia</taxon>
        <taxon>Pteriomorphia</taxon>
        <taxon>Mytilida</taxon>
        <taxon>Mytiloidea</taxon>
        <taxon>Mytilidae</taxon>
        <taxon>Mytilinae</taxon>
        <taxon>Mytilus</taxon>
    </lineage>
</organism>
<keyword evidence="3" id="KW-0732">Signal</keyword>
<dbReference type="InterPro" id="IPR001073">
    <property type="entry name" value="C1q_dom"/>
</dbReference>
<keyword evidence="7" id="KW-1185">Reference proteome</keyword>
<dbReference type="AlphaFoldDB" id="A0A6J8E7A7"/>
<dbReference type="SMART" id="SM00110">
    <property type="entry name" value="C1Q"/>
    <property type="match status" value="1"/>
</dbReference>
<accession>A0A6J8E7A7</accession>
<evidence type="ECO:0000256" key="4">
    <source>
        <dbReference type="SAM" id="Coils"/>
    </source>
</evidence>
<evidence type="ECO:0000256" key="3">
    <source>
        <dbReference type="ARBA" id="ARBA00022729"/>
    </source>
</evidence>
<dbReference type="PROSITE" id="PS50871">
    <property type="entry name" value="C1Q"/>
    <property type="match status" value="1"/>
</dbReference>
<evidence type="ECO:0000256" key="2">
    <source>
        <dbReference type="ARBA" id="ARBA00022525"/>
    </source>
</evidence>
<feature type="coiled-coil region" evidence="4">
    <location>
        <begin position="8"/>
        <end position="35"/>
    </location>
</feature>
<dbReference type="InterPro" id="IPR050822">
    <property type="entry name" value="Cerebellin_Synaptic_Org"/>
</dbReference>
<dbReference type="Gene3D" id="2.60.120.40">
    <property type="match status" value="1"/>
</dbReference>
<dbReference type="Proteomes" id="UP000507470">
    <property type="component" value="Unassembled WGS sequence"/>
</dbReference>
<keyword evidence="2" id="KW-0964">Secreted</keyword>
<dbReference type="PRINTS" id="PR00007">
    <property type="entry name" value="COMPLEMNTC1Q"/>
</dbReference>
<name>A0A6J8E7A7_MYTCO</name>
<dbReference type="SUPFAM" id="SSF49842">
    <property type="entry name" value="TNF-like"/>
    <property type="match status" value="1"/>
</dbReference>
<evidence type="ECO:0000313" key="6">
    <source>
        <dbReference type="EMBL" id="CAC5416604.1"/>
    </source>
</evidence>
<evidence type="ECO:0000256" key="1">
    <source>
        <dbReference type="ARBA" id="ARBA00004613"/>
    </source>
</evidence>
<dbReference type="OrthoDB" id="6151356at2759"/>
<dbReference type="Pfam" id="PF00386">
    <property type="entry name" value="C1q"/>
    <property type="match status" value="1"/>
</dbReference>
<evidence type="ECO:0000259" key="5">
    <source>
        <dbReference type="PROSITE" id="PS50871"/>
    </source>
</evidence>
<dbReference type="InterPro" id="IPR008983">
    <property type="entry name" value="Tumour_necrosis_fac-like_dom"/>
</dbReference>
<evidence type="ECO:0000313" key="7">
    <source>
        <dbReference type="Proteomes" id="UP000507470"/>
    </source>
</evidence>
<dbReference type="PANTHER" id="PTHR22923:SF116">
    <property type="entry name" value="C1Q DOMAIN-CONTAINING PROTEIN"/>
    <property type="match status" value="1"/>
</dbReference>
<keyword evidence="4" id="KW-0175">Coiled coil</keyword>
<protein>
    <recommendedName>
        <fullName evidence="5">C1q domain-containing protein</fullName>
    </recommendedName>
</protein>
<gene>
    <name evidence="6" type="ORF">MCOR_49204</name>
</gene>